<dbReference type="PANTHER" id="PTHR45947:SF3">
    <property type="entry name" value="SULFOQUINOVOSYL TRANSFERASE SQD2"/>
    <property type="match status" value="1"/>
</dbReference>
<evidence type="ECO:0000256" key="2">
    <source>
        <dbReference type="ARBA" id="ARBA00022679"/>
    </source>
</evidence>
<protein>
    <recommendedName>
        <fullName evidence="1">D-inositol 3-phosphate glycosyltransferase</fullName>
    </recommendedName>
</protein>
<dbReference type="RefSeq" id="WP_229231068.1">
    <property type="nucleotide sequence ID" value="NZ_AP024525.1"/>
</dbReference>
<reference evidence="4 5" key="1">
    <citation type="journal article" date="2021" name="J. Biosci. Bioeng.">
        <title>Identification and characterization of a chc gene cluster responsible for the aromatization pathway of cyclohexanecarboxylate degradation in Sinomonas cyclohexanicum ATCC 51369.</title>
        <authorList>
            <person name="Yamamoto T."/>
            <person name="Hasegawa Y."/>
            <person name="Lau P.C.K."/>
            <person name="Iwaki H."/>
        </authorList>
    </citation>
    <scope>NUCLEOTIDE SEQUENCE [LARGE SCALE GENOMIC DNA]</scope>
    <source>
        <strain evidence="4 5">ATCC 51369</strain>
    </source>
</reference>
<evidence type="ECO:0000313" key="5">
    <source>
        <dbReference type="Proteomes" id="UP001319861"/>
    </source>
</evidence>
<keyword evidence="2 4" id="KW-0808">Transferase</keyword>
<dbReference type="EMBL" id="AP024525">
    <property type="protein sequence ID" value="BCT74315.1"/>
    <property type="molecule type" value="Genomic_DNA"/>
</dbReference>
<evidence type="ECO:0000313" key="4">
    <source>
        <dbReference type="EMBL" id="BCT74315.1"/>
    </source>
</evidence>
<evidence type="ECO:0000256" key="1">
    <source>
        <dbReference type="ARBA" id="ARBA00021292"/>
    </source>
</evidence>
<dbReference type="InterPro" id="IPR050194">
    <property type="entry name" value="Glycosyltransferase_grp1"/>
</dbReference>
<name>A0ABN6FCK3_SINCY</name>
<keyword evidence="5" id="KW-1185">Reference proteome</keyword>
<accession>A0ABN6FCK3</accession>
<proteinExistence type="predicted"/>
<dbReference type="GO" id="GO:0016740">
    <property type="term" value="F:transferase activity"/>
    <property type="evidence" value="ECO:0007669"/>
    <property type="project" value="UniProtKB-KW"/>
</dbReference>
<dbReference type="Pfam" id="PF00534">
    <property type="entry name" value="Glycos_transf_1"/>
    <property type="match status" value="1"/>
</dbReference>
<gene>
    <name evidence="4" type="ORF">SCMU_01570</name>
</gene>
<organism evidence="4 5">
    <name type="scientific">Sinomonas cyclohexanicum</name>
    <name type="common">Corynebacterium cyclohexanicum</name>
    <dbReference type="NCBI Taxonomy" id="322009"/>
    <lineage>
        <taxon>Bacteria</taxon>
        <taxon>Bacillati</taxon>
        <taxon>Actinomycetota</taxon>
        <taxon>Actinomycetes</taxon>
        <taxon>Micrococcales</taxon>
        <taxon>Micrococcaceae</taxon>
        <taxon>Sinomonas</taxon>
    </lineage>
</organism>
<dbReference type="CDD" id="cd03801">
    <property type="entry name" value="GT4_PimA-like"/>
    <property type="match status" value="1"/>
</dbReference>
<dbReference type="SUPFAM" id="SSF53756">
    <property type="entry name" value="UDP-Glycosyltransferase/glycogen phosphorylase"/>
    <property type="match status" value="1"/>
</dbReference>
<dbReference type="Proteomes" id="UP001319861">
    <property type="component" value="Chromosome"/>
</dbReference>
<dbReference type="InterPro" id="IPR001296">
    <property type="entry name" value="Glyco_trans_1"/>
</dbReference>
<sequence>MTPPPVLRLVVPGSLGYSSGGTVYNAALLGALQRIGAAAEEVAVPGAWPVGSDADRRRLADALVPTAVAGEAAPAHAHERPDAISTAPRSMLIDGLAALGAPGEVRAAAGACTDAGTTLGILVHMSLADAPGLSAAEAARLAGLEREALAAAVVIVPSEFAARRLAERYGLHAHVARPGVVRAPEAPGSAAGGGPPHVLCLAALLPGKGQLRLVQALGALRDEQWTLTLAGHDAADPAYARAVAAEAARLGIADRVQLPGELRGPALEAEWARTDLTVLASESETFGLSVAEALARGVPAIVGAGTGAAEALALSLESGLGTAGSALGPASEGTDPLTAELARWLVDPGVRARWRAAARAARPLLPGWEGTARAVVRAMSPTGLASAGS</sequence>
<dbReference type="Gene3D" id="3.40.50.2000">
    <property type="entry name" value="Glycogen Phosphorylase B"/>
    <property type="match status" value="1"/>
</dbReference>
<feature type="domain" description="Glycosyl transferase family 1" evidence="3">
    <location>
        <begin position="192"/>
        <end position="359"/>
    </location>
</feature>
<evidence type="ECO:0000259" key="3">
    <source>
        <dbReference type="Pfam" id="PF00534"/>
    </source>
</evidence>
<dbReference type="PANTHER" id="PTHR45947">
    <property type="entry name" value="SULFOQUINOVOSYL TRANSFERASE SQD2"/>
    <property type="match status" value="1"/>
</dbReference>